<feature type="transmembrane region" description="Helical" evidence="1">
    <location>
        <begin position="99"/>
        <end position="121"/>
    </location>
</feature>
<organism evidence="2 3">
    <name type="scientific">Thalassobacillus devorans</name>
    <dbReference type="NCBI Taxonomy" id="279813"/>
    <lineage>
        <taxon>Bacteria</taxon>
        <taxon>Bacillati</taxon>
        <taxon>Bacillota</taxon>
        <taxon>Bacilli</taxon>
        <taxon>Bacillales</taxon>
        <taxon>Bacillaceae</taxon>
        <taxon>Thalassobacillus</taxon>
    </lineage>
</organism>
<proteinExistence type="predicted"/>
<dbReference type="EMBL" id="BMCJ01000001">
    <property type="protein sequence ID" value="GGC80565.1"/>
    <property type="molecule type" value="Genomic_DNA"/>
</dbReference>
<dbReference type="RefSeq" id="WP_062445730.1">
    <property type="nucleotide sequence ID" value="NZ_BMCJ01000001.1"/>
</dbReference>
<dbReference type="Proteomes" id="UP000619534">
    <property type="component" value="Unassembled WGS sequence"/>
</dbReference>
<sequence>MSNFFIYMYAAAITMPIPILLIFYFIYRKIYRHKWKAIHKTTNLATLLFILSVDLLAKVLFEQSFFGYILLVLLLVLTGAIIIQYRLHEEIVFKRAWKGFWRFNTLLFGFLYISLSLYGLAGKLLAL</sequence>
<evidence type="ECO:0000256" key="1">
    <source>
        <dbReference type="SAM" id="Phobius"/>
    </source>
</evidence>
<reference evidence="3" key="1">
    <citation type="journal article" date="2019" name="Int. J. Syst. Evol. Microbiol.">
        <title>The Global Catalogue of Microorganisms (GCM) 10K type strain sequencing project: providing services to taxonomists for standard genome sequencing and annotation.</title>
        <authorList>
            <consortium name="The Broad Institute Genomics Platform"/>
            <consortium name="The Broad Institute Genome Sequencing Center for Infectious Disease"/>
            <person name="Wu L."/>
            <person name="Ma J."/>
        </authorList>
    </citation>
    <scope>NUCLEOTIDE SEQUENCE [LARGE SCALE GENOMIC DNA]</scope>
    <source>
        <strain evidence="3">CCM 7282</strain>
    </source>
</reference>
<feature type="transmembrane region" description="Helical" evidence="1">
    <location>
        <begin position="6"/>
        <end position="26"/>
    </location>
</feature>
<evidence type="ECO:0008006" key="4">
    <source>
        <dbReference type="Google" id="ProtNLM"/>
    </source>
</evidence>
<evidence type="ECO:0000313" key="3">
    <source>
        <dbReference type="Proteomes" id="UP000619534"/>
    </source>
</evidence>
<feature type="transmembrane region" description="Helical" evidence="1">
    <location>
        <begin position="38"/>
        <end position="59"/>
    </location>
</feature>
<keyword evidence="3" id="KW-1185">Reference proteome</keyword>
<feature type="transmembrane region" description="Helical" evidence="1">
    <location>
        <begin position="65"/>
        <end position="87"/>
    </location>
</feature>
<keyword evidence="1" id="KW-1133">Transmembrane helix</keyword>
<evidence type="ECO:0000313" key="2">
    <source>
        <dbReference type="EMBL" id="GGC80565.1"/>
    </source>
</evidence>
<accession>A0ABQ1NR95</accession>
<comment type="caution">
    <text evidence="2">The sequence shown here is derived from an EMBL/GenBank/DDBJ whole genome shotgun (WGS) entry which is preliminary data.</text>
</comment>
<dbReference type="Pfam" id="PF11877">
    <property type="entry name" value="DUF3397"/>
    <property type="match status" value="1"/>
</dbReference>
<gene>
    <name evidence="2" type="ORF">GCM10007216_08920</name>
</gene>
<name>A0ABQ1NR95_9BACI</name>
<dbReference type="InterPro" id="IPR024515">
    <property type="entry name" value="DUF3397"/>
</dbReference>
<keyword evidence="1" id="KW-0812">Transmembrane</keyword>
<keyword evidence="1" id="KW-0472">Membrane</keyword>
<protein>
    <recommendedName>
        <fullName evidence="4">DUF3397 domain-containing protein</fullName>
    </recommendedName>
</protein>